<dbReference type="Proteomes" id="UP001195483">
    <property type="component" value="Unassembled WGS sequence"/>
</dbReference>
<evidence type="ECO:0000259" key="14">
    <source>
        <dbReference type="PROSITE" id="PS50089"/>
    </source>
</evidence>
<keyword evidence="4" id="KW-0808">Transferase</keyword>
<feature type="coiled-coil region" evidence="12">
    <location>
        <begin position="115"/>
        <end position="178"/>
    </location>
</feature>
<feature type="region of interest" description="Disordered" evidence="13">
    <location>
        <begin position="555"/>
        <end position="581"/>
    </location>
</feature>
<feature type="compositionally biased region" description="Low complexity" evidence="13">
    <location>
        <begin position="197"/>
        <end position="211"/>
    </location>
</feature>
<dbReference type="EC" id="2.3.2.27" evidence="3"/>
<dbReference type="CDD" id="cd22249">
    <property type="entry name" value="UDM1_RNF168_RNF169-like"/>
    <property type="match status" value="1"/>
</dbReference>
<dbReference type="EMBL" id="JAEAOA010001356">
    <property type="protein sequence ID" value="KAK3602485.1"/>
    <property type="molecule type" value="Genomic_DNA"/>
</dbReference>
<sequence length="908" mass="102953">MESRGTSLEDSTCPVCLYVLIQPVTMPCKHELCLPCFKKNVKEANLTCPMCRMRISTWTRKASRTNTLVNELRWNEVKRLFPDKVERRLQGIEEEEEDGAQAFPNVSIAKPGEIRREYEEEIKKIRQQQEEERKKEEEASEALILKLQEEEMRKRKELESMEKTDEELAKELSQVMNEAGADSPFDLLLRESRLRMTRSTSTSSNKSSSGTIETFLSKMRDAERRSLEAKSPYRYKGVTPTDDGKICLDKDKLMEFEEKYQRDKVTLEDKLCSSSDFPDIEERYRTWRLDSSDSNTTVVYDPKEILNQMSDELISVADSKTNSRSSDREVKSTHSGGQSGNESRSSDMSNKVRSSSAQSHDSISQEISHFRPIQVCPKTPPRKLPGGKVVEAPLIRTTPRNQTGFGSPCETNLSDIDATSPIMKRRLSALAEERKFQVHRLSKSTSTESIDDADDENRYPGDGQPKGHNLTPKPSTGGNRVVDLKDISNSPMQNKISDDVDGINADSRKKTMAKKNLIIPLEPVLVDDCDPLTAGLPHCCTKTVESKFVISSETDNKNNKTRDVESSEGSQLNSSVEDDGLSRLHVKNLMKDFHPGRQRKQTAKVRSKKCRKVKPDDNIISSTCTSPQTTIKDWISRTRTIGPDGDTKDPSTDLFRNTISTAKGREIYDDIVYNYSAKDNFQSKKGYSSKGGGTLDRFFRTGHSDPSEDSPSKRARKPLQYADYVYEAVSPKKKNLKHHGKFESSDGEGSDSSNSDFVDRKKHTHRLKKKTTPNKPRSVTTKRNFSGALDLNSSQCNRKRRKVEKDVDNLDMMQGIPRKFPEKKARSSMFTVETKSIEDLFSNVVQVSVSNQPDTVSKVDLEEQDRIFALELQRQFELEEKLKLSAVRFKGSDDAYGLRSSCRERKVS</sequence>
<feature type="compositionally biased region" description="Low complexity" evidence="13">
    <location>
        <begin position="354"/>
        <end position="364"/>
    </location>
</feature>
<keyword evidence="5" id="KW-0479">Metal-binding</keyword>
<evidence type="ECO:0000313" key="16">
    <source>
        <dbReference type="Proteomes" id="UP001195483"/>
    </source>
</evidence>
<comment type="subcellular location">
    <subcellularLocation>
        <location evidence="2">Nucleus</location>
    </subcellularLocation>
</comment>
<dbReference type="GO" id="GO:0031491">
    <property type="term" value="F:nucleosome binding"/>
    <property type="evidence" value="ECO:0007669"/>
    <property type="project" value="TreeGrafter"/>
</dbReference>
<evidence type="ECO:0000256" key="13">
    <source>
        <dbReference type="SAM" id="MobiDB-lite"/>
    </source>
</evidence>
<evidence type="ECO:0000256" key="5">
    <source>
        <dbReference type="ARBA" id="ARBA00022723"/>
    </source>
</evidence>
<evidence type="ECO:0000256" key="1">
    <source>
        <dbReference type="ARBA" id="ARBA00000900"/>
    </source>
</evidence>
<feature type="compositionally biased region" description="Basic and acidic residues" evidence="13">
    <location>
        <begin position="555"/>
        <end position="565"/>
    </location>
</feature>
<reference evidence="15" key="1">
    <citation type="journal article" date="2021" name="Genome Biol. Evol.">
        <title>A High-Quality Reference Genome for a Parasitic Bivalve with Doubly Uniparental Inheritance (Bivalvia: Unionida).</title>
        <authorList>
            <person name="Smith C.H."/>
        </authorList>
    </citation>
    <scope>NUCLEOTIDE SEQUENCE</scope>
    <source>
        <strain evidence="15">CHS0354</strain>
    </source>
</reference>
<keyword evidence="16" id="KW-1185">Reference proteome</keyword>
<feature type="region of interest" description="Disordered" evidence="13">
    <location>
        <begin position="317"/>
        <end position="387"/>
    </location>
</feature>
<feature type="compositionally biased region" description="Basic residues" evidence="13">
    <location>
        <begin position="760"/>
        <end position="772"/>
    </location>
</feature>
<evidence type="ECO:0000256" key="2">
    <source>
        <dbReference type="ARBA" id="ARBA00004123"/>
    </source>
</evidence>
<keyword evidence="7 11" id="KW-0863">Zinc-finger</keyword>
<dbReference type="PANTHER" id="PTHR23328">
    <property type="entry name" value="RING-TYPE DOMAIN-CONTAINING PROTEIN"/>
    <property type="match status" value="1"/>
</dbReference>
<comment type="catalytic activity">
    <reaction evidence="1">
        <text>S-ubiquitinyl-[E2 ubiquitin-conjugating enzyme]-L-cysteine + [acceptor protein]-L-lysine = [E2 ubiquitin-conjugating enzyme]-L-cysteine + N(6)-ubiquitinyl-[acceptor protein]-L-lysine.</text>
        <dbReference type="EC" id="2.3.2.27"/>
    </reaction>
</comment>
<name>A0AAE0T3B0_9BIVA</name>
<dbReference type="InterPro" id="IPR051657">
    <property type="entry name" value="RNF168/RNF169_E3_ubiq-ligase"/>
</dbReference>
<dbReference type="Gene3D" id="3.30.40.10">
    <property type="entry name" value="Zinc/RING finger domain, C3HC4 (zinc finger)"/>
    <property type="match status" value="1"/>
</dbReference>
<protein>
    <recommendedName>
        <fullName evidence="3">RING-type E3 ubiquitin transferase</fullName>
        <ecNumber evidence="3">2.3.2.27</ecNumber>
    </recommendedName>
</protein>
<feature type="domain" description="RING-type" evidence="14">
    <location>
        <begin position="13"/>
        <end position="52"/>
    </location>
</feature>
<keyword evidence="12" id="KW-0175">Coiled coil</keyword>
<evidence type="ECO:0000256" key="8">
    <source>
        <dbReference type="ARBA" id="ARBA00022786"/>
    </source>
</evidence>
<keyword evidence="6" id="KW-0227">DNA damage</keyword>
<evidence type="ECO:0000256" key="9">
    <source>
        <dbReference type="ARBA" id="ARBA00022833"/>
    </source>
</evidence>
<dbReference type="AlphaFoldDB" id="A0AAE0T3B0"/>
<organism evidence="15 16">
    <name type="scientific">Potamilus streckersoni</name>
    <dbReference type="NCBI Taxonomy" id="2493646"/>
    <lineage>
        <taxon>Eukaryota</taxon>
        <taxon>Metazoa</taxon>
        <taxon>Spiralia</taxon>
        <taxon>Lophotrochozoa</taxon>
        <taxon>Mollusca</taxon>
        <taxon>Bivalvia</taxon>
        <taxon>Autobranchia</taxon>
        <taxon>Heteroconchia</taxon>
        <taxon>Palaeoheterodonta</taxon>
        <taxon>Unionida</taxon>
        <taxon>Unionoidea</taxon>
        <taxon>Unionidae</taxon>
        <taxon>Ambleminae</taxon>
        <taxon>Lampsilini</taxon>
        <taxon>Potamilus</taxon>
    </lineage>
</organism>
<reference evidence="15" key="2">
    <citation type="journal article" date="2021" name="Genome Biol. Evol.">
        <title>Developing a high-quality reference genome for a parasitic bivalve with doubly uniparental inheritance (Bivalvia: Unionida).</title>
        <authorList>
            <person name="Smith C.H."/>
        </authorList>
    </citation>
    <scope>NUCLEOTIDE SEQUENCE</scope>
    <source>
        <strain evidence="15">CHS0354</strain>
        <tissue evidence="15">Mantle</tissue>
    </source>
</reference>
<dbReference type="Pfam" id="PF00097">
    <property type="entry name" value="zf-C3HC4"/>
    <property type="match status" value="1"/>
</dbReference>
<dbReference type="GO" id="GO:0035861">
    <property type="term" value="C:site of double-strand break"/>
    <property type="evidence" value="ECO:0007669"/>
    <property type="project" value="TreeGrafter"/>
</dbReference>
<dbReference type="InterPro" id="IPR001841">
    <property type="entry name" value="Znf_RING"/>
</dbReference>
<keyword evidence="8" id="KW-0833">Ubl conjugation pathway</keyword>
<feature type="region of interest" description="Disordered" evidence="13">
    <location>
        <begin position="437"/>
        <end position="483"/>
    </location>
</feature>
<comment type="caution">
    <text evidence="15">The sequence shown here is derived from an EMBL/GenBank/DDBJ whole genome shotgun (WGS) entry which is preliminary data.</text>
</comment>
<dbReference type="CDD" id="cd21932">
    <property type="entry name" value="MIU2_RNF168-like"/>
    <property type="match status" value="1"/>
</dbReference>
<feature type="region of interest" description="Disordered" evidence="13">
    <location>
        <begin position="196"/>
        <end position="241"/>
    </location>
</feature>
<dbReference type="SUPFAM" id="SSF57850">
    <property type="entry name" value="RING/U-box"/>
    <property type="match status" value="1"/>
</dbReference>
<feature type="compositionally biased region" description="Polar residues" evidence="13">
    <location>
        <begin position="333"/>
        <end position="353"/>
    </location>
</feature>
<evidence type="ECO:0000256" key="12">
    <source>
        <dbReference type="SAM" id="Coils"/>
    </source>
</evidence>
<keyword evidence="10" id="KW-0539">Nucleus</keyword>
<evidence type="ECO:0000256" key="7">
    <source>
        <dbReference type="ARBA" id="ARBA00022771"/>
    </source>
</evidence>
<proteinExistence type="predicted"/>
<feature type="compositionally biased region" description="Basic and acidic residues" evidence="13">
    <location>
        <begin position="218"/>
        <end position="228"/>
    </location>
</feature>
<reference evidence="15" key="3">
    <citation type="submission" date="2023-05" db="EMBL/GenBank/DDBJ databases">
        <authorList>
            <person name="Smith C.H."/>
        </authorList>
    </citation>
    <scope>NUCLEOTIDE SEQUENCE</scope>
    <source>
        <strain evidence="15">CHS0354</strain>
        <tissue evidence="15">Mantle</tissue>
    </source>
</reference>
<evidence type="ECO:0000256" key="10">
    <source>
        <dbReference type="ARBA" id="ARBA00023242"/>
    </source>
</evidence>
<accession>A0AAE0T3B0</accession>
<evidence type="ECO:0000256" key="3">
    <source>
        <dbReference type="ARBA" id="ARBA00012483"/>
    </source>
</evidence>
<evidence type="ECO:0000313" key="15">
    <source>
        <dbReference type="EMBL" id="KAK3602485.1"/>
    </source>
</evidence>
<dbReference type="InterPro" id="IPR013083">
    <property type="entry name" value="Znf_RING/FYVE/PHD"/>
</dbReference>
<evidence type="ECO:0000256" key="4">
    <source>
        <dbReference type="ARBA" id="ARBA00022679"/>
    </source>
</evidence>
<feature type="region of interest" description="Disordered" evidence="13">
    <location>
        <begin position="732"/>
        <end position="803"/>
    </location>
</feature>
<dbReference type="InterPro" id="IPR018957">
    <property type="entry name" value="Znf_C3HC4_RING-type"/>
</dbReference>
<dbReference type="GO" id="GO:0006302">
    <property type="term" value="P:double-strand break repair"/>
    <property type="evidence" value="ECO:0007669"/>
    <property type="project" value="TreeGrafter"/>
</dbReference>
<feature type="compositionally biased region" description="Polar residues" evidence="13">
    <location>
        <begin position="773"/>
        <end position="784"/>
    </location>
</feature>
<dbReference type="CDD" id="cd16550">
    <property type="entry name" value="RING-HC_RNF168"/>
    <property type="match status" value="1"/>
</dbReference>
<dbReference type="GO" id="GO:0005634">
    <property type="term" value="C:nucleus"/>
    <property type="evidence" value="ECO:0007669"/>
    <property type="project" value="UniProtKB-SubCell"/>
</dbReference>
<dbReference type="PROSITE" id="PS50089">
    <property type="entry name" value="ZF_RING_2"/>
    <property type="match status" value="1"/>
</dbReference>
<dbReference type="SMART" id="SM00184">
    <property type="entry name" value="RING"/>
    <property type="match status" value="1"/>
</dbReference>
<dbReference type="GO" id="GO:0061630">
    <property type="term" value="F:ubiquitin protein ligase activity"/>
    <property type="evidence" value="ECO:0007669"/>
    <property type="project" value="UniProtKB-EC"/>
</dbReference>
<gene>
    <name evidence="15" type="ORF">CHS0354_022351</name>
</gene>
<dbReference type="GO" id="GO:0008270">
    <property type="term" value="F:zinc ion binding"/>
    <property type="evidence" value="ECO:0007669"/>
    <property type="project" value="UniProtKB-KW"/>
</dbReference>
<evidence type="ECO:0000256" key="6">
    <source>
        <dbReference type="ARBA" id="ARBA00022763"/>
    </source>
</evidence>
<evidence type="ECO:0000256" key="11">
    <source>
        <dbReference type="PROSITE-ProRule" id="PRU00175"/>
    </source>
</evidence>
<dbReference type="PANTHER" id="PTHR23328:SF0">
    <property type="entry name" value="RING-TYPE DOMAIN-CONTAINING PROTEIN"/>
    <property type="match status" value="1"/>
</dbReference>
<feature type="region of interest" description="Disordered" evidence="13">
    <location>
        <begin position="682"/>
        <end position="719"/>
    </location>
</feature>
<feature type="compositionally biased region" description="Basic and acidic residues" evidence="13">
    <location>
        <begin position="697"/>
        <end position="712"/>
    </location>
</feature>
<keyword evidence="9" id="KW-0862">Zinc</keyword>